<evidence type="ECO:0000256" key="8">
    <source>
        <dbReference type="ARBA" id="ARBA00023034"/>
    </source>
</evidence>
<evidence type="ECO:0008006" key="13">
    <source>
        <dbReference type="Google" id="ProtNLM"/>
    </source>
</evidence>
<sequence>TSPFSKPIRSCAVVGNGGILRNSSCGADIDKADFVFRLNFPPLNWTKDVGSKTHLVTANPSIIIDRYGRLLSHRKPFINMVKAYGSALVLLPAFSYSMNTDVSMRTLVTLEDFDMSSKVVFFNPKYLQKLSSYWKGIGLRFFRMSSGLMVASAAFEVCQKVTLYGFWPFPNDLEGIPIPHHYYDNVHPKPVHSMSDEFYQYLRMHSQGALELKLGQC</sequence>
<dbReference type="PANTHER" id="PTHR11987">
    <property type="entry name" value="ALPHA-2,8-SIALYLTRANSFERASE"/>
    <property type="match status" value="1"/>
</dbReference>
<keyword evidence="7" id="KW-1133">Transmembrane helix</keyword>
<evidence type="ECO:0000256" key="6">
    <source>
        <dbReference type="ARBA" id="ARBA00022968"/>
    </source>
</evidence>
<dbReference type="InterPro" id="IPR038578">
    <property type="entry name" value="GT29-like_sf"/>
</dbReference>
<keyword evidence="8" id="KW-0333">Golgi apparatus</keyword>
<protein>
    <recommendedName>
        <fullName evidence="13">ST8 alpha-N-acetyl-neuraminide alpha-2,8-sialyltransferase 6</fullName>
    </recommendedName>
</protein>
<evidence type="ECO:0000256" key="10">
    <source>
        <dbReference type="ARBA" id="ARBA00023180"/>
    </source>
</evidence>
<keyword evidence="10" id="KW-0325">Glycoprotein</keyword>
<keyword evidence="3" id="KW-0328">Glycosyltransferase</keyword>
<dbReference type="GO" id="GO:0006491">
    <property type="term" value="P:N-glycan processing"/>
    <property type="evidence" value="ECO:0007669"/>
    <property type="project" value="TreeGrafter"/>
</dbReference>
<proteinExistence type="inferred from homology"/>
<evidence type="ECO:0000256" key="9">
    <source>
        <dbReference type="ARBA" id="ARBA00023136"/>
    </source>
</evidence>
<dbReference type="InterPro" id="IPR001675">
    <property type="entry name" value="Glyco_trans_29"/>
</dbReference>
<comment type="similarity">
    <text evidence="2">Belongs to the glycosyltransferase 29 family.</text>
</comment>
<comment type="caution">
    <text evidence="11">The sequence shown here is derived from an EMBL/GenBank/DDBJ whole genome shotgun (WGS) entry which is preliminary data.</text>
</comment>
<gene>
    <name evidence="11" type="ORF">GDO81_028369</name>
</gene>
<evidence type="ECO:0000313" key="11">
    <source>
        <dbReference type="EMBL" id="KAG8547434.1"/>
    </source>
</evidence>
<dbReference type="GO" id="GO:0003828">
    <property type="term" value="F:alpha-N-acetylneuraminate alpha-2,8-sialyltransferase activity"/>
    <property type="evidence" value="ECO:0007669"/>
    <property type="project" value="TreeGrafter"/>
</dbReference>
<keyword evidence="4" id="KW-0808">Transferase</keyword>
<dbReference type="Pfam" id="PF00777">
    <property type="entry name" value="Glyco_transf_29"/>
    <property type="match status" value="1"/>
</dbReference>
<accession>A0AAV6ZD57</accession>
<keyword evidence="6" id="KW-0735">Signal-anchor</keyword>
<dbReference type="InterPro" id="IPR050943">
    <property type="entry name" value="Glycosyltr_29_Sialyltrsf"/>
</dbReference>
<keyword evidence="9" id="KW-0472">Membrane</keyword>
<dbReference type="Proteomes" id="UP000824782">
    <property type="component" value="Unassembled WGS sequence"/>
</dbReference>
<feature type="non-terminal residue" evidence="11">
    <location>
        <position position="1"/>
    </location>
</feature>
<dbReference type="EMBL" id="WNYA01000728">
    <property type="protein sequence ID" value="KAG8547434.1"/>
    <property type="molecule type" value="Genomic_DNA"/>
</dbReference>
<keyword evidence="12" id="KW-1185">Reference proteome</keyword>
<dbReference type="Gene3D" id="3.90.1480.20">
    <property type="entry name" value="Glycosyl transferase family 29"/>
    <property type="match status" value="1"/>
</dbReference>
<dbReference type="GO" id="GO:0009311">
    <property type="term" value="P:oligosaccharide metabolic process"/>
    <property type="evidence" value="ECO:0007669"/>
    <property type="project" value="TreeGrafter"/>
</dbReference>
<dbReference type="AlphaFoldDB" id="A0AAV6ZD57"/>
<evidence type="ECO:0000256" key="1">
    <source>
        <dbReference type="ARBA" id="ARBA00004323"/>
    </source>
</evidence>
<dbReference type="GO" id="GO:0000139">
    <property type="term" value="C:Golgi membrane"/>
    <property type="evidence" value="ECO:0007669"/>
    <property type="project" value="UniProtKB-SubCell"/>
</dbReference>
<reference evidence="11" key="1">
    <citation type="thesis" date="2020" institute="ProQuest LLC" country="789 East Eisenhower Parkway, Ann Arbor, MI, USA">
        <title>Comparative Genomics and Chromosome Evolution.</title>
        <authorList>
            <person name="Mudd A.B."/>
        </authorList>
    </citation>
    <scope>NUCLEOTIDE SEQUENCE</scope>
    <source>
        <strain evidence="11">237g6f4</strain>
        <tissue evidence="11">Blood</tissue>
    </source>
</reference>
<comment type="subcellular location">
    <subcellularLocation>
        <location evidence="1">Golgi apparatus membrane</location>
        <topology evidence="1">Single-pass type II membrane protein</topology>
    </subcellularLocation>
</comment>
<name>A0AAV6ZD57_ENGPU</name>
<dbReference type="PANTHER" id="PTHR11987:SF29">
    <property type="entry name" value="ALPHA-2,8-SIALYLTRANSFERASE 8F"/>
    <property type="match status" value="1"/>
</dbReference>
<keyword evidence="5" id="KW-0812">Transmembrane</keyword>
<evidence type="ECO:0000256" key="2">
    <source>
        <dbReference type="ARBA" id="ARBA00006003"/>
    </source>
</evidence>
<organism evidence="11 12">
    <name type="scientific">Engystomops pustulosus</name>
    <name type="common">Tungara frog</name>
    <name type="synonym">Physalaemus pustulosus</name>
    <dbReference type="NCBI Taxonomy" id="76066"/>
    <lineage>
        <taxon>Eukaryota</taxon>
        <taxon>Metazoa</taxon>
        <taxon>Chordata</taxon>
        <taxon>Craniata</taxon>
        <taxon>Vertebrata</taxon>
        <taxon>Euteleostomi</taxon>
        <taxon>Amphibia</taxon>
        <taxon>Batrachia</taxon>
        <taxon>Anura</taxon>
        <taxon>Neobatrachia</taxon>
        <taxon>Hyloidea</taxon>
        <taxon>Leptodactylidae</taxon>
        <taxon>Leiuperinae</taxon>
        <taxon>Engystomops</taxon>
    </lineage>
</organism>
<evidence type="ECO:0000256" key="3">
    <source>
        <dbReference type="ARBA" id="ARBA00022676"/>
    </source>
</evidence>
<evidence type="ECO:0000256" key="7">
    <source>
        <dbReference type="ARBA" id="ARBA00022989"/>
    </source>
</evidence>
<evidence type="ECO:0000256" key="5">
    <source>
        <dbReference type="ARBA" id="ARBA00022692"/>
    </source>
</evidence>
<evidence type="ECO:0000313" key="12">
    <source>
        <dbReference type="Proteomes" id="UP000824782"/>
    </source>
</evidence>
<evidence type="ECO:0000256" key="4">
    <source>
        <dbReference type="ARBA" id="ARBA00022679"/>
    </source>
</evidence>